<sequence length="256" mass="26300">MARTTSAVLAALIAMAPVAGAFAQSETQPETPPAAATETQAETAPEAAPEAAETAPAAAAETGDAAPAEAAPAEAAAPAAPAGEQAQQPAGDQIVASYYNRETHGDWQLRCLRTPDGNDPCELYQLLRDDNQGPVAEISVIPFEGQAAAIMNFVAPLETDLEMGLGLKIDTGENRRYPFLVCAPIGCVARIGMSEAELGALKRGNQATVTLLPFGGDPEKNAVHLPVSLKGFTAGFDALKSQPQGDGPQEDAAPAE</sequence>
<dbReference type="Proteomes" id="UP000184444">
    <property type="component" value="Unassembled WGS sequence"/>
</dbReference>
<dbReference type="Gene3D" id="2.60.40.1880">
    <property type="entry name" value="Invasion associated locus B (IalB) protein"/>
    <property type="match status" value="1"/>
</dbReference>
<evidence type="ECO:0000313" key="4">
    <source>
        <dbReference type="Proteomes" id="UP000184444"/>
    </source>
</evidence>
<proteinExistence type="predicted"/>
<gene>
    <name evidence="3" type="ORF">SAMN05444389_105122</name>
</gene>
<dbReference type="InterPro" id="IPR038696">
    <property type="entry name" value="IalB_sf"/>
</dbReference>
<evidence type="ECO:0000256" key="1">
    <source>
        <dbReference type="SAM" id="MobiDB-lite"/>
    </source>
</evidence>
<accession>A0A1M7H353</accession>
<keyword evidence="4" id="KW-1185">Reference proteome</keyword>
<dbReference type="RefSeq" id="WP_073065925.1">
    <property type="nucleotide sequence ID" value="NZ_FRCK01000005.1"/>
</dbReference>
<dbReference type="STRING" id="53463.SAMN05444389_105122"/>
<evidence type="ECO:0000256" key="2">
    <source>
        <dbReference type="SAM" id="SignalP"/>
    </source>
</evidence>
<evidence type="ECO:0000313" key="3">
    <source>
        <dbReference type="EMBL" id="SHM22920.1"/>
    </source>
</evidence>
<dbReference type="InterPro" id="IPR010642">
    <property type="entry name" value="Invasion_prot_B"/>
</dbReference>
<dbReference type="EMBL" id="FRCK01000005">
    <property type="protein sequence ID" value="SHM22920.1"/>
    <property type="molecule type" value="Genomic_DNA"/>
</dbReference>
<feature type="region of interest" description="Disordered" evidence="1">
    <location>
        <begin position="23"/>
        <end position="89"/>
    </location>
</feature>
<dbReference type="Pfam" id="PF06776">
    <property type="entry name" value="IalB"/>
    <property type="match status" value="1"/>
</dbReference>
<reference evidence="4" key="1">
    <citation type="submission" date="2016-11" db="EMBL/GenBank/DDBJ databases">
        <authorList>
            <person name="Varghese N."/>
            <person name="Submissions S."/>
        </authorList>
    </citation>
    <scope>NUCLEOTIDE SEQUENCE [LARGE SCALE GENOMIC DNA]</scope>
    <source>
        <strain evidence="4">DSM 6637</strain>
    </source>
</reference>
<dbReference type="AlphaFoldDB" id="A0A1M7H353"/>
<name>A0A1M7H353_9RHOB</name>
<feature type="signal peptide" evidence="2">
    <location>
        <begin position="1"/>
        <end position="23"/>
    </location>
</feature>
<protein>
    <submittedName>
        <fullName evidence="3">Invasion protein IalB, involved in pathogenesis</fullName>
    </submittedName>
</protein>
<feature type="chain" id="PRO_5012138813" evidence="2">
    <location>
        <begin position="24"/>
        <end position="256"/>
    </location>
</feature>
<keyword evidence="2" id="KW-0732">Signal</keyword>
<organism evidence="3 4">
    <name type="scientific">Paracoccus solventivorans</name>
    <dbReference type="NCBI Taxonomy" id="53463"/>
    <lineage>
        <taxon>Bacteria</taxon>
        <taxon>Pseudomonadati</taxon>
        <taxon>Pseudomonadota</taxon>
        <taxon>Alphaproteobacteria</taxon>
        <taxon>Rhodobacterales</taxon>
        <taxon>Paracoccaceae</taxon>
        <taxon>Paracoccus</taxon>
    </lineage>
</organism>
<feature type="compositionally biased region" description="Low complexity" evidence="1">
    <location>
        <begin position="26"/>
        <end position="89"/>
    </location>
</feature>